<proteinExistence type="predicted"/>
<comment type="caution">
    <text evidence="2">The sequence shown here is derived from an EMBL/GenBank/DDBJ whole genome shotgun (WGS) entry which is preliminary data.</text>
</comment>
<evidence type="ECO:0000313" key="2">
    <source>
        <dbReference type="EMBL" id="KAH8102931.1"/>
    </source>
</evidence>
<feature type="compositionally biased region" description="Low complexity" evidence="1">
    <location>
        <begin position="25"/>
        <end position="38"/>
    </location>
</feature>
<gene>
    <name evidence="2" type="ORF">BXZ70DRAFT_759933</name>
</gene>
<sequence length="224" mass="24240">MLSLASRSRRFITPCARQCRPCTQPSSSRALSSLPPRSTDSQPFPWFMDPTDGSRPARATIERSLPPHLSHESTLPPLPADLPASSPLAHLHATLLTSPHLESGTLLVREPVKTDLGPALPLSLPKGRRKRGGTYFGEGLGEELESGGIWEWIMIAQVKDGAENRGAIESVIRQVRKTLLTSTPPVVLPPNSKRTVEDGWAMLDAGDFAVHVHKYPSSAPSAPP</sequence>
<reference evidence="2" key="1">
    <citation type="journal article" date="2021" name="New Phytol.">
        <title>Evolutionary innovations through gain and loss of genes in the ectomycorrhizal Boletales.</title>
        <authorList>
            <person name="Wu G."/>
            <person name="Miyauchi S."/>
            <person name="Morin E."/>
            <person name="Kuo A."/>
            <person name="Drula E."/>
            <person name="Varga T."/>
            <person name="Kohler A."/>
            <person name="Feng B."/>
            <person name="Cao Y."/>
            <person name="Lipzen A."/>
            <person name="Daum C."/>
            <person name="Hundley H."/>
            <person name="Pangilinan J."/>
            <person name="Johnson J."/>
            <person name="Barry K."/>
            <person name="LaButti K."/>
            <person name="Ng V."/>
            <person name="Ahrendt S."/>
            <person name="Min B."/>
            <person name="Choi I.G."/>
            <person name="Park H."/>
            <person name="Plett J.M."/>
            <person name="Magnuson J."/>
            <person name="Spatafora J.W."/>
            <person name="Nagy L.G."/>
            <person name="Henrissat B."/>
            <person name="Grigoriev I.V."/>
            <person name="Yang Z.L."/>
            <person name="Xu J."/>
            <person name="Martin F.M."/>
        </authorList>
    </citation>
    <scope>NUCLEOTIDE SEQUENCE</scope>
    <source>
        <strain evidence="2">KKN 215</strain>
    </source>
</reference>
<dbReference type="EMBL" id="JAEVFJ010000008">
    <property type="protein sequence ID" value="KAH8102931.1"/>
    <property type="molecule type" value="Genomic_DNA"/>
</dbReference>
<dbReference type="OrthoDB" id="21330at2759"/>
<name>A0A8K0UUN3_9AGAR</name>
<dbReference type="AlphaFoldDB" id="A0A8K0UUN3"/>
<keyword evidence="3" id="KW-1185">Reference proteome</keyword>
<evidence type="ECO:0000256" key="1">
    <source>
        <dbReference type="SAM" id="MobiDB-lite"/>
    </source>
</evidence>
<feature type="region of interest" description="Disordered" evidence="1">
    <location>
        <begin position="21"/>
        <end position="58"/>
    </location>
</feature>
<accession>A0A8K0UUN3</accession>
<dbReference type="Proteomes" id="UP000813824">
    <property type="component" value="Unassembled WGS sequence"/>
</dbReference>
<protein>
    <submittedName>
        <fullName evidence="2">Uncharacterized protein</fullName>
    </submittedName>
</protein>
<evidence type="ECO:0000313" key="3">
    <source>
        <dbReference type="Proteomes" id="UP000813824"/>
    </source>
</evidence>
<organism evidence="2 3">
    <name type="scientific">Cristinia sonorae</name>
    <dbReference type="NCBI Taxonomy" id="1940300"/>
    <lineage>
        <taxon>Eukaryota</taxon>
        <taxon>Fungi</taxon>
        <taxon>Dikarya</taxon>
        <taxon>Basidiomycota</taxon>
        <taxon>Agaricomycotina</taxon>
        <taxon>Agaricomycetes</taxon>
        <taxon>Agaricomycetidae</taxon>
        <taxon>Agaricales</taxon>
        <taxon>Pleurotineae</taxon>
        <taxon>Stephanosporaceae</taxon>
        <taxon>Cristinia</taxon>
    </lineage>
</organism>